<feature type="region of interest" description="Disordered" evidence="1">
    <location>
        <begin position="632"/>
        <end position="660"/>
    </location>
</feature>
<gene>
    <name evidence="2" type="ORF">GNI_084210</name>
</gene>
<feature type="compositionally biased region" description="Polar residues" evidence="1">
    <location>
        <begin position="487"/>
        <end position="503"/>
    </location>
</feature>
<dbReference type="VEuPathDB" id="CryptoDB:GNI_084210"/>
<feature type="compositionally biased region" description="Low complexity" evidence="1">
    <location>
        <begin position="291"/>
        <end position="307"/>
    </location>
</feature>
<feature type="region of interest" description="Disordered" evidence="1">
    <location>
        <begin position="410"/>
        <end position="520"/>
    </location>
</feature>
<feature type="compositionally biased region" description="Low complexity" evidence="1">
    <location>
        <begin position="637"/>
        <end position="657"/>
    </location>
</feature>
<proteinExistence type="predicted"/>
<feature type="compositionally biased region" description="Gly residues" evidence="1">
    <location>
        <begin position="308"/>
        <end position="322"/>
    </location>
</feature>
<dbReference type="AlphaFoldDB" id="A0A023B629"/>
<feature type="region of interest" description="Disordered" evidence="1">
    <location>
        <begin position="742"/>
        <end position="780"/>
    </location>
</feature>
<feature type="compositionally biased region" description="Acidic residues" evidence="1">
    <location>
        <begin position="102"/>
        <end position="118"/>
    </location>
</feature>
<reference evidence="2" key="1">
    <citation type="submission" date="2013-12" db="EMBL/GenBank/DDBJ databases">
        <authorList>
            <person name="Omoto C.K."/>
            <person name="Sibley D."/>
            <person name="Venepally P."/>
            <person name="Hadjithomas M."/>
            <person name="Karamycheva S."/>
            <person name="Brunk B."/>
            <person name="Roos D."/>
            <person name="Caler E."/>
            <person name="Lorenzi H."/>
        </authorList>
    </citation>
    <scope>NUCLEOTIDE SEQUENCE</scope>
</reference>
<evidence type="ECO:0000313" key="2">
    <source>
        <dbReference type="EMBL" id="EZG65145.1"/>
    </source>
</evidence>
<feature type="non-terminal residue" evidence="2">
    <location>
        <position position="846"/>
    </location>
</feature>
<feature type="region of interest" description="Disordered" evidence="1">
    <location>
        <begin position="30"/>
        <end position="76"/>
    </location>
</feature>
<protein>
    <submittedName>
        <fullName evidence="2">Uncharacterized protein</fullName>
    </submittedName>
</protein>
<evidence type="ECO:0000256" key="1">
    <source>
        <dbReference type="SAM" id="MobiDB-lite"/>
    </source>
</evidence>
<dbReference type="GeneID" id="22913020"/>
<dbReference type="Proteomes" id="UP000019763">
    <property type="component" value="Unassembled WGS sequence"/>
</dbReference>
<feature type="region of interest" description="Disordered" evidence="1">
    <location>
        <begin position="291"/>
        <end position="324"/>
    </location>
</feature>
<sequence length="846" mass="90531">MGSKQLSEDCQEVVRASSTVMADAISENYLNLPEGPQPRIKQLSRASERPRASGGPRGTASHALEPKTSVQLNIKPDVNSSVKRNFFDKDVDRKDFARKDVEDELDDDELEETEDELDDADEAVPWDNVCGRREHRPHTTERWVDRWAKGSGGAGSLSGAGLSTVADAWYLRENSGSDTQVVPACPKIVRAQSRPKLSPTPRPRQRRPVKSSLKTSARRELSTTRIKFETSSGGGRDLVHYPMRSLRSSQSVAEPLWPRGRSEDWEQFDADLWTHRPKSEGEWMVQTTLSSHGGISHGGTSHASHGGVNRGSHGGISHGAHGGMSQVGMSQVGMSRGAPFHSQGGSAVYFNPTLSAISPPHSSISSTEETDPSQLPQHDERSSGSQLCESHVSDRSRLCSTCRTHYTANPLPSGEECRDMSRKASRDISEDEMIKFRAENRVHTLSAQTQSARTNGELANGAQSSSPHTASRGGPMSDACQAYNDPDCSSASMKQPSGSSLSDVCSGPPGDAGSSRHGEAGSSPHVCCKCARRIGHSGGSLFDGHQPQESLGSLYIPSGRFVLDGDDTPTTRTGTTPQCGGSTPPCGAILQSNLLNCMEDEGKLDPKGNLLHNKDNDHGNEFGGGMEWQGARRRGARSVGGSVSVGQRSSRSTTSGAMRSKTATDARECSCCGYNLTASSLAPSCASSSAANFTSFVDQGVDEQEAAKPDGGEPARPEERIKLSRIQSVGVQTSAIEDANMPLNRWPQQDPTSVRHLEQDPGKNVVTDQPSTGTIPHADRTGTELVGADLATGDLAGDGLTEAAPTEVAGETTVADLTPTPVARRRWRVSPCARVVELQTRLEERA</sequence>
<accession>A0A023B629</accession>
<organism evidence="2 3">
    <name type="scientific">Gregarina niphandrodes</name>
    <name type="common">Septate eugregarine</name>
    <dbReference type="NCBI Taxonomy" id="110365"/>
    <lineage>
        <taxon>Eukaryota</taxon>
        <taxon>Sar</taxon>
        <taxon>Alveolata</taxon>
        <taxon>Apicomplexa</taxon>
        <taxon>Conoidasida</taxon>
        <taxon>Gregarinasina</taxon>
        <taxon>Eugregarinorida</taxon>
        <taxon>Gregarinidae</taxon>
        <taxon>Gregarina</taxon>
    </lineage>
</organism>
<dbReference type="RefSeq" id="XP_011134098.1">
    <property type="nucleotide sequence ID" value="XM_011135796.1"/>
</dbReference>
<evidence type="ECO:0000313" key="3">
    <source>
        <dbReference type="Proteomes" id="UP000019763"/>
    </source>
</evidence>
<feature type="compositionally biased region" description="Polar residues" evidence="1">
    <location>
        <begin position="443"/>
        <end position="454"/>
    </location>
</feature>
<feature type="region of interest" description="Disordered" evidence="1">
    <location>
        <begin position="97"/>
        <end position="118"/>
    </location>
</feature>
<feature type="region of interest" description="Disordered" evidence="1">
    <location>
        <begin position="187"/>
        <end position="221"/>
    </location>
</feature>
<name>A0A023B629_GRENI</name>
<comment type="caution">
    <text evidence="2">The sequence shown here is derived from an EMBL/GenBank/DDBJ whole genome shotgun (WGS) entry which is preliminary data.</text>
</comment>
<feature type="region of interest" description="Disordered" evidence="1">
    <location>
        <begin position="359"/>
        <end position="389"/>
    </location>
</feature>
<keyword evidence="3" id="KW-1185">Reference proteome</keyword>
<feature type="compositionally biased region" description="Basic and acidic residues" evidence="1">
    <location>
        <begin position="415"/>
        <end position="442"/>
    </location>
</feature>
<dbReference type="EMBL" id="AFNH02000633">
    <property type="protein sequence ID" value="EZG65145.1"/>
    <property type="molecule type" value="Genomic_DNA"/>
</dbReference>